<dbReference type="InterPro" id="IPR029063">
    <property type="entry name" value="SAM-dependent_MTases_sf"/>
</dbReference>
<reference evidence="1 2" key="1">
    <citation type="submission" date="2020-02" db="EMBL/GenBank/DDBJ databases">
        <authorList>
            <person name="Ferguson B K."/>
        </authorList>
    </citation>
    <scope>NUCLEOTIDE SEQUENCE [LARGE SCALE GENOMIC DNA]</scope>
</reference>
<dbReference type="Gene3D" id="3.40.50.150">
    <property type="entry name" value="Vaccinia Virus protein VP39"/>
    <property type="match status" value="1"/>
</dbReference>
<dbReference type="InterPro" id="IPR023267">
    <property type="entry name" value="RCMT"/>
</dbReference>
<keyword evidence="2" id="KW-1185">Reference proteome</keyword>
<protein>
    <recommendedName>
        <fullName evidence="3">SAM-dependent MTase RsmB/NOP-type domain-containing protein</fullName>
    </recommendedName>
</protein>
<dbReference type="GO" id="GO:0000049">
    <property type="term" value="F:tRNA binding"/>
    <property type="evidence" value="ECO:0007669"/>
    <property type="project" value="TreeGrafter"/>
</dbReference>
<dbReference type="InterPro" id="IPR010036">
    <property type="entry name" value="MDP_1_eu_arc"/>
</dbReference>
<evidence type="ECO:0000313" key="1">
    <source>
        <dbReference type="EMBL" id="CAB0002692.1"/>
    </source>
</evidence>
<dbReference type="PANTHER" id="PTHR22808:SF1">
    <property type="entry name" value="RNA CYTOSINE-C(5)-METHYLTRANSFERASE NSUN2-RELATED"/>
    <property type="match status" value="1"/>
</dbReference>
<evidence type="ECO:0008006" key="3">
    <source>
        <dbReference type="Google" id="ProtNLM"/>
    </source>
</evidence>
<gene>
    <name evidence="1" type="ORF">NTEN_LOCUS8479</name>
</gene>
<dbReference type="GO" id="GO:0016791">
    <property type="term" value="F:phosphatase activity"/>
    <property type="evidence" value="ECO:0007669"/>
    <property type="project" value="InterPro"/>
</dbReference>
<dbReference type="GO" id="GO:0005737">
    <property type="term" value="C:cytoplasm"/>
    <property type="evidence" value="ECO:0007669"/>
    <property type="project" value="TreeGrafter"/>
</dbReference>
<evidence type="ECO:0000313" key="2">
    <source>
        <dbReference type="Proteomes" id="UP000479000"/>
    </source>
</evidence>
<dbReference type="GO" id="GO:0005634">
    <property type="term" value="C:nucleus"/>
    <property type="evidence" value="ECO:0007669"/>
    <property type="project" value="TreeGrafter"/>
</dbReference>
<dbReference type="Pfam" id="PF12689">
    <property type="entry name" value="Acid_PPase"/>
    <property type="match status" value="1"/>
</dbReference>
<sequence length="279" mass="32250">MKNLTTLTAAALHSAWLRQVPATLAITGIRGFSFRSSHLRDLKSAKLAGNDSNLFLYKSKCLRLTSRPKSSDSALKVLKYDRVLCDVPCTGDGTLRKNADIWVKWTPGHANNLYGIRLFPQDGNTGAFFVAVLVKKATLPWEAELRVGDDEKPKPRRPQKEKRRDVRGYREDPFVFFKGDEDIWKSMEFENKFHRRQGRLGRKQLRRGIKKKTGLEYEEMLFFDDDSRNLKDLARLNIPCVHVIKGLKLREFIQHVYRSAELENDVVLEKKCFDPRVNV</sequence>
<name>A0A6H5GI41_9HEMI</name>
<proteinExistence type="predicted"/>
<dbReference type="SUPFAM" id="SSF53335">
    <property type="entry name" value="S-adenosyl-L-methionine-dependent methyltransferases"/>
    <property type="match status" value="1"/>
</dbReference>
<organism evidence="1 2">
    <name type="scientific">Nesidiocoris tenuis</name>
    <dbReference type="NCBI Taxonomy" id="355587"/>
    <lineage>
        <taxon>Eukaryota</taxon>
        <taxon>Metazoa</taxon>
        <taxon>Ecdysozoa</taxon>
        <taxon>Arthropoda</taxon>
        <taxon>Hexapoda</taxon>
        <taxon>Insecta</taxon>
        <taxon>Pterygota</taxon>
        <taxon>Neoptera</taxon>
        <taxon>Paraneoptera</taxon>
        <taxon>Hemiptera</taxon>
        <taxon>Heteroptera</taxon>
        <taxon>Panheteroptera</taxon>
        <taxon>Cimicomorpha</taxon>
        <taxon>Miridae</taxon>
        <taxon>Dicyphina</taxon>
        <taxon>Nesidiocoris</taxon>
    </lineage>
</organism>
<dbReference type="PRINTS" id="PR02008">
    <property type="entry name" value="RCMTFAMILY"/>
</dbReference>
<dbReference type="GO" id="GO:0016428">
    <property type="term" value="F:tRNA (cytidine-5-)-methyltransferase activity"/>
    <property type="evidence" value="ECO:0007669"/>
    <property type="project" value="TreeGrafter"/>
</dbReference>
<accession>A0A6H5GI41</accession>
<dbReference type="InterPro" id="IPR023214">
    <property type="entry name" value="HAD_sf"/>
</dbReference>
<dbReference type="Proteomes" id="UP000479000">
    <property type="component" value="Unassembled WGS sequence"/>
</dbReference>
<dbReference type="EMBL" id="CADCXU010012823">
    <property type="protein sequence ID" value="CAB0002692.1"/>
    <property type="molecule type" value="Genomic_DNA"/>
</dbReference>
<dbReference type="OrthoDB" id="6093671at2759"/>
<dbReference type="GO" id="GO:0030488">
    <property type="term" value="P:tRNA methylation"/>
    <property type="evidence" value="ECO:0007669"/>
    <property type="project" value="TreeGrafter"/>
</dbReference>
<dbReference type="Gene3D" id="3.40.50.1000">
    <property type="entry name" value="HAD superfamily/HAD-like"/>
    <property type="match status" value="1"/>
</dbReference>
<dbReference type="PANTHER" id="PTHR22808">
    <property type="entry name" value="NCL1 YEAST -RELATED NOL1/NOP2/FMU SUN DOMAIN-CONTAINING"/>
    <property type="match status" value="1"/>
</dbReference>
<dbReference type="AlphaFoldDB" id="A0A6H5GI41"/>